<name>A0A286TWD9_9BACT</name>
<feature type="binding site" evidence="7">
    <location>
        <position position="128"/>
    </location>
    <ligand>
        <name>substrate</name>
    </ligand>
</feature>
<dbReference type="Proteomes" id="UP000218542">
    <property type="component" value="Unassembled WGS sequence"/>
</dbReference>
<evidence type="ECO:0000256" key="3">
    <source>
        <dbReference type="ARBA" id="ARBA00022603"/>
    </source>
</evidence>
<evidence type="ECO:0000256" key="1">
    <source>
        <dbReference type="ARBA" id="ARBA00000142"/>
    </source>
</evidence>
<dbReference type="UniPathway" id="UPA00989"/>
<dbReference type="GO" id="GO:0043527">
    <property type="term" value="C:tRNA methyltransferase complex"/>
    <property type="evidence" value="ECO:0007669"/>
    <property type="project" value="TreeGrafter"/>
</dbReference>
<comment type="function">
    <text evidence="2 7">Catalyzes the formation of N(7)-methylguanine at position 46 (m7G46) in tRNA.</text>
</comment>
<dbReference type="Gene3D" id="3.40.50.150">
    <property type="entry name" value="Vaccinia Virus protein VP39"/>
    <property type="match status" value="1"/>
</dbReference>
<comment type="similarity">
    <text evidence="7">Belongs to the class I-like SAM-binding methyltransferase superfamily. TrmB family.</text>
</comment>
<dbReference type="Pfam" id="PF02390">
    <property type="entry name" value="Methyltransf_4"/>
    <property type="match status" value="1"/>
</dbReference>
<comment type="catalytic activity">
    <reaction evidence="1 7">
        <text>guanosine(46) in tRNA + S-adenosyl-L-methionine = N(7)-methylguanosine(46) in tRNA + S-adenosyl-L-homocysteine</text>
        <dbReference type="Rhea" id="RHEA:42708"/>
        <dbReference type="Rhea" id="RHEA-COMP:10188"/>
        <dbReference type="Rhea" id="RHEA-COMP:10189"/>
        <dbReference type="ChEBI" id="CHEBI:57856"/>
        <dbReference type="ChEBI" id="CHEBI:59789"/>
        <dbReference type="ChEBI" id="CHEBI:74269"/>
        <dbReference type="ChEBI" id="CHEBI:74480"/>
        <dbReference type="EC" id="2.1.1.33"/>
    </reaction>
</comment>
<evidence type="ECO:0000256" key="6">
    <source>
        <dbReference type="ARBA" id="ARBA00022694"/>
    </source>
</evidence>
<protein>
    <recommendedName>
        <fullName evidence="7">tRNA (guanine-N(7)-)-methyltransferase</fullName>
        <ecNumber evidence="7">2.1.1.33</ecNumber>
    </recommendedName>
    <alternativeName>
        <fullName evidence="7">tRNA (guanine(46)-N(7))-methyltransferase</fullName>
    </alternativeName>
    <alternativeName>
        <fullName evidence="7">tRNA(m7G46)-methyltransferase</fullName>
    </alternativeName>
</protein>
<gene>
    <name evidence="7" type="primary">trmB</name>
    <name evidence="8" type="ORF">SCALIN_C06_0004</name>
</gene>
<dbReference type="InterPro" id="IPR003358">
    <property type="entry name" value="tRNA_(Gua-N-7)_MeTrfase_Trmb"/>
</dbReference>
<keyword evidence="3 7" id="KW-0489">Methyltransferase</keyword>
<keyword evidence="6 7" id="KW-0819">tRNA processing</keyword>
<dbReference type="PANTHER" id="PTHR23417">
    <property type="entry name" value="3-DEOXY-D-MANNO-OCTULOSONIC-ACID TRANSFERASE/TRNA GUANINE-N 7 - -METHYLTRANSFERASE"/>
    <property type="match status" value="1"/>
</dbReference>
<dbReference type="EMBL" id="BAOS01000006">
    <property type="protein sequence ID" value="GAX60185.1"/>
    <property type="molecule type" value="Genomic_DNA"/>
</dbReference>
<evidence type="ECO:0000313" key="9">
    <source>
        <dbReference type="Proteomes" id="UP000218542"/>
    </source>
</evidence>
<keyword evidence="9" id="KW-1185">Reference proteome</keyword>
<dbReference type="NCBIfam" id="NF001080">
    <property type="entry name" value="PRK00121.2-2"/>
    <property type="match status" value="1"/>
</dbReference>
<dbReference type="NCBIfam" id="TIGR00091">
    <property type="entry name" value="tRNA (guanosine(46)-N7)-methyltransferase TrmB"/>
    <property type="match status" value="1"/>
</dbReference>
<evidence type="ECO:0000256" key="7">
    <source>
        <dbReference type="HAMAP-Rule" id="MF_01057"/>
    </source>
</evidence>
<dbReference type="InterPro" id="IPR055361">
    <property type="entry name" value="tRNA_methyltr_TrmB_bact"/>
</dbReference>
<evidence type="ECO:0000256" key="4">
    <source>
        <dbReference type="ARBA" id="ARBA00022679"/>
    </source>
</evidence>
<dbReference type="PANTHER" id="PTHR23417:SF14">
    <property type="entry name" value="PENTACOTRIPEPTIDE-REPEAT REGION OF PRORP DOMAIN-CONTAINING PROTEIN"/>
    <property type="match status" value="1"/>
</dbReference>
<dbReference type="RefSeq" id="WP_162532172.1">
    <property type="nucleotide sequence ID" value="NZ_BAOS01000006.1"/>
</dbReference>
<keyword evidence="4 7" id="KW-0808">Transferase</keyword>
<sequence>MGRKKLWRLAELEDFDNLIQLTDQPEQDDFRFRGTWAENYFKNKNPITLELACGKGDYTIALAEKHPDKNYIGIDIKGPRLWSGCNAARERGLNNVAFLRIEILNISHYFARNEINEIWITFPDPFLKNTKANKRLTATRYLEAYKQVTKNGAPIHLKTDSTPLFNFSLKSLMENRCRVEAKIYNVHDNEERHEDLYIKTNYEKKHLADNRVIKYVRFKLAR</sequence>
<comment type="caution">
    <text evidence="8">The sequence shown here is derived from an EMBL/GenBank/DDBJ whole genome shotgun (WGS) entry which is preliminary data.</text>
</comment>
<comment type="caution">
    <text evidence="7">Lacks conserved residue(s) required for the propagation of feature annotation.</text>
</comment>
<dbReference type="EC" id="2.1.1.33" evidence="7"/>
<feature type="binding site" evidence="7">
    <location>
        <position position="102"/>
    </location>
    <ligand>
        <name>S-adenosyl-L-methionine</name>
        <dbReference type="ChEBI" id="CHEBI:59789"/>
    </ligand>
</feature>
<feature type="binding site" evidence="7">
    <location>
        <position position="124"/>
    </location>
    <ligand>
        <name>S-adenosyl-L-methionine</name>
        <dbReference type="ChEBI" id="CHEBI:59789"/>
    </ligand>
</feature>
<reference evidence="9" key="1">
    <citation type="journal article" date="2017" name="Environ. Microbiol. Rep.">
        <title>Genetic Diversity of Marine Anaerobic Ammonium-Oxidizing Bacteria as Revealed by Genomic and Proteomic Analyses of 'Candidatus Scalindua japonica'.</title>
        <authorList>
            <person name="Oshiki M."/>
            <person name="Mizuto K."/>
            <person name="Kimura Z."/>
            <person name="Kindaichi T."/>
            <person name="Satoh H."/>
            <person name="Okabe S."/>
        </authorList>
    </citation>
    <scope>NUCLEOTIDE SEQUENCE [LARGE SCALE GENOMIC DNA]</scope>
    <source>
        <strain evidence="9">husup-a2</strain>
    </source>
</reference>
<dbReference type="SUPFAM" id="SSF53335">
    <property type="entry name" value="S-adenosyl-L-methionine-dependent methyltransferases"/>
    <property type="match status" value="1"/>
</dbReference>
<dbReference type="InterPro" id="IPR029063">
    <property type="entry name" value="SAM-dependent_MTases_sf"/>
</dbReference>
<feature type="binding site" evidence="7">
    <location>
        <position position="75"/>
    </location>
    <ligand>
        <name>S-adenosyl-L-methionine</name>
        <dbReference type="ChEBI" id="CHEBI:59789"/>
    </ligand>
</feature>
<dbReference type="HAMAP" id="MF_01057">
    <property type="entry name" value="tRNA_methyltr_TrmB"/>
    <property type="match status" value="1"/>
</dbReference>
<organism evidence="8 9">
    <name type="scientific">Candidatus Scalindua japonica</name>
    <dbReference type="NCBI Taxonomy" id="1284222"/>
    <lineage>
        <taxon>Bacteria</taxon>
        <taxon>Pseudomonadati</taxon>
        <taxon>Planctomycetota</taxon>
        <taxon>Candidatus Brocadiia</taxon>
        <taxon>Candidatus Brocadiales</taxon>
        <taxon>Candidatus Scalinduaceae</taxon>
        <taxon>Candidatus Scalindua</taxon>
    </lineage>
</organism>
<evidence type="ECO:0000256" key="5">
    <source>
        <dbReference type="ARBA" id="ARBA00022691"/>
    </source>
</evidence>
<accession>A0A286TWD9</accession>
<feature type="binding site" evidence="7">
    <location>
        <position position="50"/>
    </location>
    <ligand>
        <name>S-adenosyl-L-methionine</name>
        <dbReference type="ChEBI" id="CHEBI:59789"/>
    </ligand>
</feature>
<dbReference type="PROSITE" id="PS51625">
    <property type="entry name" value="SAM_MT_TRMB"/>
    <property type="match status" value="1"/>
</dbReference>
<proteinExistence type="inferred from homology"/>
<evidence type="ECO:0000256" key="2">
    <source>
        <dbReference type="ARBA" id="ARBA00003015"/>
    </source>
</evidence>
<feature type="binding site" evidence="7">
    <location>
        <begin position="200"/>
        <end position="203"/>
    </location>
    <ligand>
        <name>substrate</name>
    </ligand>
</feature>
<dbReference type="AlphaFoldDB" id="A0A286TWD9"/>
<feature type="binding site" evidence="7">
    <location>
        <position position="160"/>
    </location>
    <ligand>
        <name>substrate</name>
    </ligand>
</feature>
<dbReference type="GO" id="GO:0008176">
    <property type="term" value="F:tRNA (guanine(46)-N7)-methyltransferase activity"/>
    <property type="evidence" value="ECO:0007669"/>
    <property type="project" value="UniProtKB-UniRule"/>
</dbReference>
<comment type="pathway">
    <text evidence="7">tRNA modification; N(7)-methylguanine-tRNA biosynthesis.</text>
</comment>
<evidence type="ECO:0000313" key="8">
    <source>
        <dbReference type="EMBL" id="GAX60185.1"/>
    </source>
</evidence>
<keyword evidence="5 7" id="KW-0949">S-adenosyl-L-methionine</keyword>